<evidence type="ECO:0000313" key="9">
    <source>
        <dbReference type="Proteomes" id="UP000237350"/>
    </source>
</evidence>
<dbReference type="PRINTS" id="PR00996">
    <property type="entry name" value="CHERMTFRASE"/>
</dbReference>
<dbReference type="SMART" id="SM00138">
    <property type="entry name" value="MeTrc"/>
    <property type="match status" value="1"/>
</dbReference>
<dbReference type="Proteomes" id="UP000237350">
    <property type="component" value="Unassembled WGS sequence"/>
</dbReference>
<keyword evidence="4" id="KW-0808">Transferase</keyword>
<accession>A0A2S4K1N9</accession>
<reference evidence="9" key="1">
    <citation type="submission" date="2015-12" db="EMBL/GenBank/DDBJ databases">
        <authorList>
            <person name="Lodha T.D."/>
            <person name="Chintalapati S."/>
            <person name="Chintalapati V.R."/>
            <person name="Sravanthi T."/>
        </authorList>
    </citation>
    <scope>NUCLEOTIDE SEQUENCE [LARGE SCALE GENOMIC DNA]</scope>
    <source>
        <strain evidence="9">JC133</strain>
    </source>
</reference>
<dbReference type="OrthoDB" id="9816309at2"/>
<dbReference type="Pfam" id="PF01739">
    <property type="entry name" value="CheR"/>
    <property type="match status" value="1"/>
</dbReference>
<evidence type="ECO:0000256" key="3">
    <source>
        <dbReference type="ARBA" id="ARBA00022603"/>
    </source>
</evidence>
<dbReference type="RefSeq" id="WP_103679024.1">
    <property type="nucleotide sequence ID" value="NZ_LPWH01000001.1"/>
</dbReference>
<dbReference type="Gene3D" id="3.40.50.150">
    <property type="entry name" value="Vaccinia Virus protein VP39"/>
    <property type="match status" value="1"/>
</dbReference>
<dbReference type="PIRSF" id="PIRSF000410">
    <property type="entry name" value="CheR"/>
    <property type="match status" value="1"/>
</dbReference>
<evidence type="ECO:0000259" key="7">
    <source>
        <dbReference type="PROSITE" id="PS50123"/>
    </source>
</evidence>
<keyword evidence="3" id="KW-0489">Methyltransferase</keyword>
<keyword evidence="5" id="KW-0949">S-adenosyl-L-methionine</keyword>
<dbReference type="InterPro" id="IPR029063">
    <property type="entry name" value="SAM-dependent_MTases_sf"/>
</dbReference>
<feature type="region of interest" description="Disordered" evidence="6">
    <location>
        <begin position="282"/>
        <end position="306"/>
    </location>
</feature>
<feature type="domain" description="CheR-type methyltransferase" evidence="7">
    <location>
        <begin position="1"/>
        <end position="278"/>
    </location>
</feature>
<evidence type="ECO:0000256" key="5">
    <source>
        <dbReference type="ARBA" id="ARBA00022691"/>
    </source>
</evidence>
<dbReference type="Gene3D" id="1.10.155.10">
    <property type="entry name" value="Chemotaxis receptor methyltransferase CheR, N-terminal domain"/>
    <property type="match status" value="1"/>
</dbReference>
<dbReference type="PROSITE" id="PS50123">
    <property type="entry name" value="CHER"/>
    <property type="match status" value="1"/>
</dbReference>
<sequence length="306" mass="35210">MPEASLSDRQFQRLSAFIEGEVGIKMPPVKRIMLEGRLRKRLRALSMSSFDEYVDYVFSRDDGEIVHMIDVVTTNKTDFFREPEHFEYLSDTLLPRQVAQGWGIGSPFLAWSAASSTGEEAYSLAVTFEEFRRTNSSFSYRILGTDISTAVLHTAEKAVYPASRIQPVSQILRKRYFLRSRDRAADLVRVRPEVRQNLLFKRLNLMQERYPLRDLFHVIFCRNVIIYFDRPRQEALLRRLCNYLVPGGYLFLGHSESMASSNLPFESVAPTVYRRLEGVALDGSPPDGSADVSSKQGVFSKQKERW</sequence>
<evidence type="ECO:0000256" key="1">
    <source>
        <dbReference type="ARBA" id="ARBA00001541"/>
    </source>
</evidence>
<dbReference type="EC" id="2.1.1.80" evidence="2"/>
<dbReference type="EMBL" id="LPWH01000001">
    <property type="protein sequence ID" value="POR05679.1"/>
    <property type="molecule type" value="Genomic_DNA"/>
</dbReference>
<evidence type="ECO:0000256" key="6">
    <source>
        <dbReference type="SAM" id="MobiDB-lite"/>
    </source>
</evidence>
<comment type="catalytic activity">
    <reaction evidence="1">
        <text>L-glutamyl-[protein] + S-adenosyl-L-methionine = [protein]-L-glutamate 5-O-methyl ester + S-adenosyl-L-homocysteine</text>
        <dbReference type="Rhea" id="RHEA:24452"/>
        <dbReference type="Rhea" id="RHEA-COMP:10208"/>
        <dbReference type="Rhea" id="RHEA-COMP:10311"/>
        <dbReference type="ChEBI" id="CHEBI:29973"/>
        <dbReference type="ChEBI" id="CHEBI:57856"/>
        <dbReference type="ChEBI" id="CHEBI:59789"/>
        <dbReference type="ChEBI" id="CHEBI:82795"/>
        <dbReference type="EC" id="2.1.1.80"/>
    </reaction>
</comment>
<dbReference type="InterPro" id="IPR022642">
    <property type="entry name" value="CheR_C"/>
</dbReference>
<dbReference type="GO" id="GO:0032259">
    <property type="term" value="P:methylation"/>
    <property type="evidence" value="ECO:0007669"/>
    <property type="project" value="UniProtKB-KW"/>
</dbReference>
<gene>
    <name evidence="8" type="ORF">AU468_00455</name>
</gene>
<comment type="caution">
    <text evidence="8">The sequence shown here is derived from an EMBL/GenBank/DDBJ whole genome shotgun (WGS) entry which is preliminary data.</text>
</comment>
<organism evidence="8 9">
    <name type="scientific">Alkalispirochaeta sphaeroplastigenens</name>
    <dbReference type="NCBI Taxonomy" id="1187066"/>
    <lineage>
        <taxon>Bacteria</taxon>
        <taxon>Pseudomonadati</taxon>
        <taxon>Spirochaetota</taxon>
        <taxon>Spirochaetia</taxon>
        <taxon>Spirochaetales</taxon>
        <taxon>Spirochaetaceae</taxon>
        <taxon>Alkalispirochaeta</taxon>
    </lineage>
</organism>
<protein>
    <recommendedName>
        <fullName evidence="2">protein-glutamate O-methyltransferase</fullName>
        <ecNumber evidence="2">2.1.1.80</ecNumber>
    </recommendedName>
</protein>
<name>A0A2S4K1N9_9SPIO</name>
<dbReference type="InterPro" id="IPR026024">
    <property type="entry name" value="Chemotaxis_MeTrfase_CheR"/>
</dbReference>
<evidence type="ECO:0000256" key="4">
    <source>
        <dbReference type="ARBA" id="ARBA00022679"/>
    </source>
</evidence>
<evidence type="ECO:0000313" key="8">
    <source>
        <dbReference type="EMBL" id="POR05679.1"/>
    </source>
</evidence>
<dbReference type="Pfam" id="PF03705">
    <property type="entry name" value="CheR_N"/>
    <property type="match status" value="1"/>
</dbReference>
<dbReference type="SUPFAM" id="SSF47757">
    <property type="entry name" value="Chemotaxis receptor methyltransferase CheR, N-terminal domain"/>
    <property type="match status" value="1"/>
</dbReference>
<dbReference type="PANTHER" id="PTHR24422">
    <property type="entry name" value="CHEMOTAXIS PROTEIN METHYLTRANSFERASE"/>
    <property type="match status" value="1"/>
</dbReference>
<evidence type="ECO:0000256" key="2">
    <source>
        <dbReference type="ARBA" id="ARBA00012534"/>
    </source>
</evidence>
<dbReference type="InterPro" id="IPR022641">
    <property type="entry name" value="CheR_N"/>
</dbReference>
<proteinExistence type="predicted"/>
<dbReference type="GO" id="GO:0008983">
    <property type="term" value="F:protein-glutamate O-methyltransferase activity"/>
    <property type="evidence" value="ECO:0007669"/>
    <property type="project" value="UniProtKB-EC"/>
</dbReference>
<keyword evidence="9" id="KW-1185">Reference proteome</keyword>
<dbReference type="InterPro" id="IPR050903">
    <property type="entry name" value="Bact_Chemotaxis_MeTrfase"/>
</dbReference>
<dbReference type="InterPro" id="IPR000780">
    <property type="entry name" value="CheR_MeTrfase"/>
</dbReference>
<dbReference type="InterPro" id="IPR036804">
    <property type="entry name" value="CheR_N_sf"/>
</dbReference>
<dbReference type="SUPFAM" id="SSF53335">
    <property type="entry name" value="S-adenosyl-L-methionine-dependent methyltransferases"/>
    <property type="match status" value="1"/>
</dbReference>
<dbReference type="AlphaFoldDB" id="A0A2S4K1N9"/>
<dbReference type="PANTHER" id="PTHR24422:SF26">
    <property type="entry name" value="CHEMOTAXIS PROTEIN METHYLTRANSFERASE"/>
    <property type="match status" value="1"/>
</dbReference>